<evidence type="ECO:0000256" key="2">
    <source>
        <dbReference type="ARBA" id="ARBA00006464"/>
    </source>
</evidence>
<keyword evidence="10" id="KW-1185">Reference proteome</keyword>
<organism evidence="9 10">
    <name type="scientific">Metallococcus carri</name>
    <dbReference type="NCBI Taxonomy" id="1656884"/>
    <lineage>
        <taxon>Bacteria</taxon>
        <taxon>Bacillati</taxon>
        <taxon>Actinomycetota</taxon>
        <taxon>Actinomycetes</taxon>
        <taxon>Micrococcales</taxon>
        <taxon>Dermacoccaceae</taxon>
        <taxon>Metallococcus</taxon>
    </lineage>
</organism>
<dbReference type="PANTHER" id="PTHR30576">
    <property type="entry name" value="COLANIC BIOSYNTHESIS UDP-GLUCOSE LIPID CARRIER TRANSFERASE"/>
    <property type="match status" value="1"/>
</dbReference>
<protein>
    <submittedName>
        <fullName evidence="9">Exopolysaccharide biosynthesis polyprenyl glycosylphosphotransferase</fullName>
    </submittedName>
</protein>
<evidence type="ECO:0000313" key="9">
    <source>
        <dbReference type="EMBL" id="NHN56585.1"/>
    </source>
</evidence>
<dbReference type="AlphaFoldDB" id="A0A967B3B1"/>
<dbReference type="Proteomes" id="UP000744769">
    <property type="component" value="Unassembled WGS sequence"/>
</dbReference>
<keyword evidence="4 7" id="KW-0812">Transmembrane</keyword>
<evidence type="ECO:0000256" key="6">
    <source>
        <dbReference type="ARBA" id="ARBA00023136"/>
    </source>
</evidence>
<sequence>MLVATLSVVHYATFILASRRFPERTLRIVAEPTPGQPCETPMDPSVVSLVTTAPSLDSSATTELVEQVRREVDRSLATAVEVEPDVRLSSDAVQHLAWALRDERIPLRFLVATGQLRSTRTRALTHGGTAALEVAEPTPGLRSNVAKRVFDVLGSIWLIIAFAPLLAVVAILVKTTSRGPVIYRQTRVGRNGEDFEIFKFRSMKEDADSELQALLAAQGTDGTPLFKPEDDPRITPLGRFIRRYSIDELPQLFNALGGSMSLVGPRPQRRAEVALYDSTDYHRLGVRPGLTGLWQVSGRSRLSWEQAVALDVDYAHNWTVWLDIKIIARTIKAVLMGDGAR</sequence>
<dbReference type="GO" id="GO:0016020">
    <property type="term" value="C:membrane"/>
    <property type="evidence" value="ECO:0007669"/>
    <property type="project" value="UniProtKB-SubCell"/>
</dbReference>
<accession>A0A967B3B1</accession>
<keyword evidence="5 7" id="KW-1133">Transmembrane helix</keyword>
<comment type="subcellular location">
    <subcellularLocation>
        <location evidence="1">Membrane</location>
        <topology evidence="1">Multi-pass membrane protein</topology>
    </subcellularLocation>
</comment>
<dbReference type="Pfam" id="PF02397">
    <property type="entry name" value="Bac_transf"/>
    <property type="match status" value="1"/>
</dbReference>
<evidence type="ECO:0000256" key="5">
    <source>
        <dbReference type="ARBA" id="ARBA00022989"/>
    </source>
</evidence>
<evidence type="ECO:0000313" key="10">
    <source>
        <dbReference type="Proteomes" id="UP000744769"/>
    </source>
</evidence>
<dbReference type="NCBIfam" id="TIGR03025">
    <property type="entry name" value="EPS_sugtrans"/>
    <property type="match status" value="1"/>
</dbReference>
<dbReference type="PANTHER" id="PTHR30576:SF10">
    <property type="entry name" value="SLL5057 PROTEIN"/>
    <property type="match status" value="1"/>
</dbReference>
<dbReference type="InterPro" id="IPR017475">
    <property type="entry name" value="EPS_sugar_tfrase"/>
</dbReference>
<name>A0A967B3B1_9MICO</name>
<gene>
    <name evidence="9" type="ORF">G9U51_12425</name>
</gene>
<dbReference type="InterPro" id="IPR003362">
    <property type="entry name" value="Bact_transf"/>
</dbReference>
<keyword evidence="6 7" id="KW-0472">Membrane</keyword>
<reference evidence="9" key="1">
    <citation type="submission" date="2020-03" db="EMBL/GenBank/DDBJ databases">
        <title>Draft sequencing of Calidifontibacter sp. DB0510.</title>
        <authorList>
            <person name="Kim D.-U."/>
        </authorList>
    </citation>
    <scope>NUCLEOTIDE SEQUENCE</scope>
    <source>
        <strain evidence="9">DB0510</strain>
    </source>
</reference>
<evidence type="ECO:0000256" key="3">
    <source>
        <dbReference type="ARBA" id="ARBA00022679"/>
    </source>
</evidence>
<evidence type="ECO:0000256" key="4">
    <source>
        <dbReference type="ARBA" id="ARBA00022692"/>
    </source>
</evidence>
<dbReference type="EMBL" id="JAAOIV010000009">
    <property type="protein sequence ID" value="NHN56585.1"/>
    <property type="molecule type" value="Genomic_DNA"/>
</dbReference>
<dbReference type="GO" id="GO:0016780">
    <property type="term" value="F:phosphotransferase activity, for other substituted phosphate groups"/>
    <property type="evidence" value="ECO:0007669"/>
    <property type="project" value="TreeGrafter"/>
</dbReference>
<proteinExistence type="inferred from homology"/>
<evidence type="ECO:0000256" key="1">
    <source>
        <dbReference type="ARBA" id="ARBA00004141"/>
    </source>
</evidence>
<evidence type="ECO:0000256" key="7">
    <source>
        <dbReference type="SAM" id="Phobius"/>
    </source>
</evidence>
<evidence type="ECO:0000259" key="8">
    <source>
        <dbReference type="Pfam" id="PF02397"/>
    </source>
</evidence>
<feature type="transmembrane region" description="Helical" evidence="7">
    <location>
        <begin position="152"/>
        <end position="173"/>
    </location>
</feature>
<comment type="similarity">
    <text evidence="2">Belongs to the bacterial sugar transferase family.</text>
</comment>
<feature type="domain" description="Bacterial sugar transferase" evidence="8">
    <location>
        <begin position="147"/>
        <end position="335"/>
    </location>
</feature>
<keyword evidence="3" id="KW-0808">Transferase</keyword>
<comment type="caution">
    <text evidence="9">The sequence shown here is derived from an EMBL/GenBank/DDBJ whole genome shotgun (WGS) entry which is preliminary data.</text>
</comment>